<reference evidence="2 3" key="1">
    <citation type="submission" date="2019-03" db="EMBL/GenBank/DDBJ databases">
        <title>Genomic Encyclopedia of Type Strains, Phase IV (KMG-IV): sequencing the most valuable type-strain genomes for metagenomic binning, comparative biology and taxonomic classification.</title>
        <authorList>
            <person name="Goeker M."/>
        </authorList>
    </citation>
    <scope>NUCLEOTIDE SEQUENCE [LARGE SCALE GENOMIC DNA]</scope>
    <source>
        <strain evidence="2 3">DSM 24455</strain>
    </source>
</reference>
<accession>A0A4R7KPH8</accession>
<feature type="coiled-coil region" evidence="1">
    <location>
        <begin position="188"/>
        <end position="292"/>
    </location>
</feature>
<dbReference type="AlphaFoldDB" id="A0A4R7KPH8"/>
<evidence type="ECO:0000313" key="3">
    <source>
        <dbReference type="Proteomes" id="UP000295325"/>
    </source>
</evidence>
<gene>
    <name evidence="2" type="ORF">EDD71_10943</name>
</gene>
<organism evidence="2 3">
    <name type="scientific">Fonticella tunisiensis</name>
    <dbReference type="NCBI Taxonomy" id="1096341"/>
    <lineage>
        <taxon>Bacteria</taxon>
        <taxon>Bacillati</taxon>
        <taxon>Bacillota</taxon>
        <taxon>Clostridia</taxon>
        <taxon>Eubacteriales</taxon>
        <taxon>Clostridiaceae</taxon>
        <taxon>Fonticella</taxon>
    </lineage>
</organism>
<name>A0A4R7KPH8_9CLOT</name>
<dbReference type="Proteomes" id="UP000295325">
    <property type="component" value="Unassembled WGS sequence"/>
</dbReference>
<proteinExistence type="predicted"/>
<comment type="caution">
    <text evidence="2">The sequence shown here is derived from an EMBL/GenBank/DDBJ whole genome shotgun (WGS) entry which is preliminary data.</text>
</comment>
<dbReference type="RefSeq" id="WP_133628006.1">
    <property type="nucleotide sequence ID" value="NZ_SOAZ01000009.1"/>
</dbReference>
<protein>
    <submittedName>
        <fullName evidence="2">Uncharacterized protein</fullName>
    </submittedName>
</protein>
<evidence type="ECO:0000313" key="2">
    <source>
        <dbReference type="EMBL" id="TDT61039.1"/>
    </source>
</evidence>
<keyword evidence="1" id="KW-0175">Coiled coil</keyword>
<sequence length="304" mass="36166">MPVIVEKVVKSRYRGNHKIFTKTIKFDAEKGINIKNVIDHKERIFNISCTPAYKYVDVTARLDIYFTYYLEEKGEVSTYSSILEEEVFVRIFKDSFNPMPYSDEFRQGNFVAYIRRLTGKFDIDLTGSTLSIAVSSFLVVNLLKERCIYLEDKKRINFDELSLNQVAVSSENSSSDIRNYINHLDDITRALSKRLDWLEEENSRLKEEIERKENDINALTMQYLDEKRKNDLLSKECTRLLERLKEMEEKYEKEQKRVNLLEVENSRNMDEIKSLKKERNELLLRVDKEKNTWKDKIKKFMNKG</sequence>
<dbReference type="EMBL" id="SOAZ01000009">
    <property type="protein sequence ID" value="TDT61039.1"/>
    <property type="molecule type" value="Genomic_DNA"/>
</dbReference>
<keyword evidence="3" id="KW-1185">Reference proteome</keyword>
<evidence type="ECO:0000256" key="1">
    <source>
        <dbReference type="SAM" id="Coils"/>
    </source>
</evidence>
<dbReference type="OrthoDB" id="1951663at2"/>